<feature type="region of interest" description="Disordered" evidence="1">
    <location>
        <begin position="1"/>
        <end position="186"/>
    </location>
</feature>
<sequence>EEHDREGMPQVGDTPGDDVISEQDNVPSSHDSDSYVGSDSGVSVEHDNVESVERTDVAPAQIELTDKHTVEQGKDTQCGDGMGESVRAQETSKDTQDLGKDTHETDSGSAQVTRVDKSRKEEEEGEEGEERGEIETKEEEIKLEEEEEEEEEKEEFVLPVEDGHLVPLESETNIQGTSIQSGSGEKDVDTLELLLIELETDEKDSPDVIPTEKDLPKEDVKKFTLSYGLTSTSSNVQQEEEEEEEEKVEEKKEEEQEEEEQEEGDMASSSEKAPLDASVSTLKSSETYSKPPGCRLVSPTVKQMQTTPEVRTPFRLSSSNFVPVCAVESKPPARFTLLSPRVNVQQSSTSVTESTEQTITPPPSAQGSTVSLVGENSSVSLSATTLRSPFTYGKIQPKIHSLSSSVIARGATEAAVKATVGDDIMMKRGSLDIPHKGSGIISSPSHPLYFVLKHSILSSYASVNDASKGSLPLFSLKLGTLHNTNIYSNHLSHTLIVSRRGEAGGLGRRVPSGEIAEAGEIAVHCGSVDEMKAWKRALERTVERNTKKEQRMRIV</sequence>
<feature type="compositionally biased region" description="Polar residues" evidence="1">
    <location>
        <begin position="278"/>
        <end position="288"/>
    </location>
</feature>
<dbReference type="EMBL" id="BQXS01011502">
    <property type="protein sequence ID" value="GKT13352.1"/>
    <property type="molecule type" value="Genomic_DNA"/>
</dbReference>
<feature type="compositionally biased region" description="Acidic residues" evidence="1">
    <location>
        <begin position="123"/>
        <end position="154"/>
    </location>
</feature>
<dbReference type="InterPro" id="IPR011993">
    <property type="entry name" value="PH-like_dom_sf"/>
</dbReference>
<accession>A0ABQ5JT60</accession>
<organism evidence="2 3">
    <name type="scientific">Aduncisulcus paluster</name>
    <dbReference type="NCBI Taxonomy" id="2918883"/>
    <lineage>
        <taxon>Eukaryota</taxon>
        <taxon>Metamonada</taxon>
        <taxon>Carpediemonas-like organisms</taxon>
        <taxon>Aduncisulcus</taxon>
    </lineage>
</organism>
<feature type="compositionally biased region" description="Polar residues" evidence="1">
    <location>
        <begin position="170"/>
        <end position="183"/>
    </location>
</feature>
<feature type="compositionally biased region" description="Basic and acidic residues" evidence="1">
    <location>
        <begin position="90"/>
        <end position="106"/>
    </location>
</feature>
<feature type="region of interest" description="Disordered" evidence="1">
    <location>
        <begin position="200"/>
        <end position="297"/>
    </location>
</feature>
<dbReference type="Gene3D" id="2.30.29.30">
    <property type="entry name" value="Pleckstrin-homology domain (PH domain)/Phosphotyrosine-binding domain (PTB)"/>
    <property type="match status" value="1"/>
</dbReference>
<feature type="compositionally biased region" description="Acidic residues" evidence="1">
    <location>
        <begin position="238"/>
        <end position="247"/>
    </location>
</feature>
<feature type="compositionally biased region" description="Basic and acidic residues" evidence="1">
    <location>
        <begin position="64"/>
        <end position="74"/>
    </location>
</feature>
<feature type="region of interest" description="Disordered" evidence="1">
    <location>
        <begin position="347"/>
        <end position="371"/>
    </location>
</feature>
<feature type="non-terminal residue" evidence="2">
    <location>
        <position position="1"/>
    </location>
</feature>
<feature type="compositionally biased region" description="Basic and acidic residues" evidence="1">
    <location>
        <begin position="203"/>
        <end position="222"/>
    </location>
</feature>
<comment type="caution">
    <text evidence="2">The sequence shown here is derived from an EMBL/GenBank/DDBJ whole genome shotgun (WGS) entry which is preliminary data.</text>
</comment>
<dbReference type="Proteomes" id="UP001057375">
    <property type="component" value="Unassembled WGS sequence"/>
</dbReference>
<feature type="compositionally biased region" description="Low complexity" evidence="1">
    <location>
        <begin position="347"/>
        <end position="358"/>
    </location>
</feature>
<keyword evidence="3" id="KW-1185">Reference proteome</keyword>
<reference evidence="2" key="1">
    <citation type="submission" date="2022-03" db="EMBL/GenBank/DDBJ databases">
        <title>Draft genome sequence of Aduncisulcus paluster, a free-living microaerophilic Fornicata.</title>
        <authorList>
            <person name="Yuyama I."/>
            <person name="Kume K."/>
            <person name="Tamura T."/>
            <person name="Inagaki Y."/>
            <person name="Hashimoto T."/>
        </authorList>
    </citation>
    <scope>NUCLEOTIDE SEQUENCE</scope>
    <source>
        <strain evidence="2">NY0171</strain>
    </source>
</reference>
<dbReference type="SUPFAM" id="SSF50729">
    <property type="entry name" value="PH domain-like"/>
    <property type="match status" value="1"/>
</dbReference>
<evidence type="ECO:0000313" key="2">
    <source>
        <dbReference type="EMBL" id="GKT13352.1"/>
    </source>
</evidence>
<name>A0ABQ5JT60_9EUKA</name>
<proteinExistence type="predicted"/>
<evidence type="ECO:0008006" key="4">
    <source>
        <dbReference type="Google" id="ProtNLM"/>
    </source>
</evidence>
<feature type="compositionally biased region" description="Acidic residues" evidence="1">
    <location>
        <begin position="255"/>
        <end position="265"/>
    </location>
</feature>
<feature type="compositionally biased region" description="Basic and acidic residues" evidence="1">
    <location>
        <begin position="44"/>
        <end position="56"/>
    </location>
</feature>
<evidence type="ECO:0000256" key="1">
    <source>
        <dbReference type="SAM" id="MobiDB-lite"/>
    </source>
</evidence>
<gene>
    <name evidence="2" type="ORF">ADUPG1_010253</name>
</gene>
<feature type="compositionally biased region" description="Low complexity" evidence="1">
    <location>
        <begin position="34"/>
        <end position="43"/>
    </location>
</feature>
<protein>
    <recommendedName>
        <fullName evidence="4">PH domain-containing protein</fullName>
    </recommendedName>
</protein>
<evidence type="ECO:0000313" key="3">
    <source>
        <dbReference type="Proteomes" id="UP001057375"/>
    </source>
</evidence>